<comment type="caution">
    <text evidence="1">The sequence shown here is derived from an EMBL/GenBank/DDBJ whole genome shotgun (WGS) entry which is preliminary data.</text>
</comment>
<accession>B3JPB0</accession>
<dbReference type="eggNOG" id="ENOG5030Y2C">
    <property type="taxonomic scope" value="Bacteria"/>
</dbReference>
<dbReference type="HOGENOM" id="CLU_1674389_0_0_10"/>
<reference evidence="1 2" key="1">
    <citation type="submission" date="2008-04" db="EMBL/GenBank/DDBJ databases">
        <title>Draft genome sequence of Bacteroides coprocola (DSM 17136).</title>
        <authorList>
            <person name="Sudarsanam P."/>
            <person name="Ley R."/>
            <person name="Guruge J."/>
            <person name="Turnbaugh P.J."/>
            <person name="Mahowald M."/>
            <person name="Liep D."/>
            <person name="Gordon J."/>
        </authorList>
    </citation>
    <scope>NUCLEOTIDE SEQUENCE [LARGE SCALE GENOMIC DNA]</scope>
    <source>
        <strain evidence="1 2">DSM 17136</strain>
    </source>
</reference>
<evidence type="ECO:0000313" key="1">
    <source>
        <dbReference type="EMBL" id="EDU99211.1"/>
    </source>
</evidence>
<dbReference type="OrthoDB" id="1024051at2"/>
<reference evidence="1 2" key="2">
    <citation type="submission" date="2008-04" db="EMBL/GenBank/DDBJ databases">
        <authorList>
            <person name="Fulton L."/>
            <person name="Clifton S."/>
            <person name="Fulton B."/>
            <person name="Xu J."/>
            <person name="Minx P."/>
            <person name="Pepin K.H."/>
            <person name="Johnson M."/>
            <person name="Thiruvilangam P."/>
            <person name="Bhonagiri V."/>
            <person name="Nash W.E."/>
            <person name="Mardis E.R."/>
            <person name="Wilson R.K."/>
        </authorList>
    </citation>
    <scope>NUCLEOTIDE SEQUENCE [LARGE SCALE GENOMIC DNA]</scope>
    <source>
        <strain evidence="1 2">DSM 17136</strain>
    </source>
</reference>
<dbReference type="Proteomes" id="UP000003146">
    <property type="component" value="Unassembled WGS sequence"/>
</dbReference>
<protein>
    <submittedName>
        <fullName evidence="1">Uncharacterized protein</fullName>
    </submittedName>
</protein>
<sequence length="157" mass="18708">MELTEENLEYITFVAMGYCHLPKFNDEYSKLNASIHAKSIFKARYETLNETFQKAYQEYSQNEKIKSTINIYQLDSDKLWLLFLFITDFTESCFYEDTNIEEHSISDFCKECISLIENSNDVNITITSPDKRISLKNRHSCISPWQYNHVIQRLWML</sequence>
<organism evidence="1 2">
    <name type="scientific">Phocaeicola coprocola DSM 17136</name>
    <dbReference type="NCBI Taxonomy" id="470145"/>
    <lineage>
        <taxon>Bacteria</taxon>
        <taxon>Pseudomonadati</taxon>
        <taxon>Bacteroidota</taxon>
        <taxon>Bacteroidia</taxon>
        <taxon>Bacteroidales</taxon>
        <taxon>Bacteroidaceae</taxon>
        <taxon>Phocaeicola</taxon>
    </lineage>
</organism>
<dbReference type="EMBL" id="ABIY02000121">
    <property type="protein sequence ID" value="EDU99211.1"/>
    <property type="molecule type" value="Genomic_DNA"/>
</dbReference>
<proteinExistence type="predicted"/>
<dbReference type="RefSeq" id="WP_007571316.1">
    <property type="nucleotide sequence ID" value="NZ_DS981508.1"/>
</dbReference>
<name>B3JPB0_9BACT</name>
<dbReference type="AlphaFoldDB" id="B3JPB0"/>
<gene>
    <name evidence="1" type="ORF">BACCOP_03777</name>
</gene>
<evidence type="ECO:0000313" key="2">
    <source>
        <dbReference type="Proteomes" id="UP000003146"/>
    </source>
</evidence>